<proteinExistence type="predicted"/>
<gene>
    <name evidence="1" type="ORF">ABWT76_003535</name>
</gene>
<reference evidence="1" key="1">
    <citation type="submission" date="2024-07" db="EMBL/GenBank/DDBJ databases">
        <authorList>
            <person name="Kim Y.J."/>
            <person name="Jeong J.Y."/>
        </authorList>
    </citation>
    <scope>NUCLEOTIDE SEQUENCE</scope>
    <source>
        <strain evidence="1">GIHE-MW2</strain>
    </source>
</reference>
<dbReference type="RefSeq" id="WP_354634707.1">
    <property type="nucleotide sequence ID" value="NZ_CP159837.1"/>
</dbReference>
<dbReference type="EMBL" id="CP159837">
    <property type="protein sequence ID" value="XCM34892.1"/>
    <property type="molecule type" value="Genomic_DNA"/>
</dbReference>
<accession>A0AAU8J7U1</accession>
<evidence type="ECO:0008006" key="2">
    <source>
        <dbReference type="Google" id="ProtNLM"/>
    </source>
</evidence>
<sequence length="305" mass="35234">MNLINKLKKYIIASKIIFSRLDRIQRALGRIELNQQVLINSKNIQDNEFQVYSQWGEDGIIQFLLRNIYVKNHIFVEFGVENYQESNTRFLLTHNNWSGLVIDGSLENIEYIKSDRIYWAYNLKAECAFITTENINNIFTKNGCSGEIGLLSIDIDGNDYWVWEAIECINPAIVICEYNSLFGCHKKVTIPYDENFVRQKAHFSWIYYGASIAALEHLGKIKGYSLVGSNSGGNNVFFVRNDLVGNLPVYSAESAYVQAQFRESHDYKGNLNFLDFKQKLDLISEMPLYDLDLKRTIKVKDLTNL</sequence>
<dbReference type="AlphaFoldDB" id="A0AAU8J7U1"/>
<protein>
    <recommendedName>
        <fullName evidence="2">NADH dehydrogenase</fullName>
    </recommendedName>
</protein>
<organism evidence="1">
    <name type="scientific">Planktothricoides raciborskii GIHE-MW2</name>
    <dbReference type="NCBI Taxonomy" id="2792601"/>
    <lineage>
        <taxon>Bacteria</taxon>
        <taxon>Bacillati</taxon>
        <taxon>Cyanobacteriota</taxon>
        <taxon>Cyanophyceae</taxon>
        <taxon>Oscillatoriophycideae</taxon>
        <taxon>Oscillatoriales</taxon>
        <taxon>Oscillatoriaceae</taxon>
        <taxon>Planktothricoides</taxon>
    </lineage>
</organism>
<name>A0AAU8J7U1_9CYAN</name>
<evidence type="ECO:0000313" key="1">
    <source>
        <dbReference type="EMBL" id="XCM34892.1"/>
    </source>
</evidence>